<sequence length="168" mass="19385">MLQARKQNQNFIRMKIYRRKPELVEVMEFTTNNEAGSPTMDAIVNWANQGQIKVQAWHNGTCIYVETPEGQKRADVGDFIIKNANGEFYPLKPEEFEKMYEIDGKGGMGFIGDPELLGVGIIGKEFYKQELEHPSKFQQRLKELQDNPDKMQSHFPKKPLITPPNLKK</sequence>
<dbReference type="Proteomes" id="UP000064412">
    <property type="component" value="Unassembled WGS sequence"/>
</dbReference>
<evidence type="ECO:0000313" key="2">
    <source>
        <dbReference type="EMBL" id="KUY20893.1"/>
    </source>
</evidence>
<name>A0ABD4DRE0_ELIMR</name>
<dbReference type="AlphaFoldDB" id="A0ABD4DRE0"/>
<dbReference type="EMBL" id="LNOI01000001">
    <property type="protein sequence ID" value="KUY20893.1"/>
    <property type="molecule type" value="Genomic_DNA"/>
</dbReference>
<gene>
    <name evidence="2" type="ORF">ATB95_08325</name>
</gene>
<accession>A0ABD4DRE0</accession>
<protein>
    <submittedName>
        <fullName evidence="2">Uncharacterized protein</fullName>
    </submittedName>
</protein>
<evidence type="ECO:0000256" key="1">
    <source>
        <dbReference type="SAM" id="MobiDB-lite"/>
    </source>
</evidence>
<reference evidence="2 3" key="1">
    <citation type="submission" date="2015-11" db="EMBL/GenBank/DDBJ databases">
        <authorList>
            <person name="Nicholson A.C."/>
            <person name="Humrighouse B.W."/>
            <person name="Graziano J."/>
            <person name="Lasker B."/>
            <person name="Whitney A.M."/>
            <person name="Mcquiston J.R."/>
        </authorList>
    </citation>
    <scope>NUCLEOTIDE SEQUENCE [LARGE SCALE GENOMIC DNA]</scope>
    <source>
        <strain evidence="2 3">G4071</strain>
    </source>
</reference>
<proteinExistence type="predicted"/>
<organism evidence="2 3">
    <name type="scientific">Elizabethkingia miricola</name>
    <name type="common">Chryseobacterium miricola</name>
    <dbReference type="NCBI Taxonomy" id="172045"/>
    <lineage>
        <taxon>Bacteria</taxon>
        <taxon>Pseudomonadati</taxon>
        <taxon>Bacteroidota</taxon>
        <taxon>Flavobacteriia</taxon>
        <taxon>Flavobacteriales</taxon>
        <taxon>Weeksellaceae</taxon>
        <taxon>Elizabethkingia</taxon>
    </lineage>
</organism>
<feature type="region of interest" description="Disordered" evidence="1">
    <location>
        <begin position="145"/>
        <end position="168"/>
    </location>
</feature>
<evidence type="ECO:0000313" key="3">
    <source>
        <dbReference type="Proteomes" id="UP000064412"/>
    </source>
</evidence>
<comment type="caution">
    <text evidence="2">The sequence shown here is derived from an EMBL/GenBank/DDBJ whole genome shotgun (WGS) entry which is preliminary data.</text>
</comment>